<organism evidence="1 2">
    <name type="scientific">Endobacterium cereale</name>
    <dbReference type="NCBI Taxonomy" id="2663029"/>
    <lineage>
        <taxon>Bacteria</taxon>
        <taxon>Pseudomonadati</taxon>
        <taxon>Pseudomonadota</taxon>
        <taxon>Alphaproteobacteria</taxon>
        <taxon>Hyphomicrobiales</taxon>
        <taxon>Rhizobiaceae</taxon>
        <taxon>Endobacterium</taxon>
    </lineage>
</organism>
<gene>
    <name evidence="1" type="ORF">GAO09_11545</name>
</gene>
<name>A0A6A8A7C1_9HYPH</name>
<sequence>MLRYASKFFCSLFSHKSGLGATSVPRDQWKRADELGRLNDLATAPKVLETQGLADLPRADDLVSHAD</sequence>
<dbReference type="AlphaFoldDB" id="A0A6A8A7C1"/>
<reference evidence="1 2" key="1">
    <citation type="submission" date="2019-11" db="EMBL/GenBank/DDBJ databases">
        <title>Genome analysis of Rhizobacterium cereale a novel genus and species isolated from maize roots in North Spain.</title>
        <authorList>
            <person name="Menendez E."/>
            <person name="Flores-Felix J.D."/>
            <person name="Ramirez-Bahena M.-H."/>
            <person name="Igual J.M."/>
            <person name="Garcia-Fraile P."/>
            <person name="Peix A."/>
            <person name="Velazquez E."/>
        </authorList>
    </citation>
    <scope>NUCLEOTIDE SEQUENCE [LARGE SCALE GENOMIC DNA]</scope>
    <source>
        <strain evidence="1 2">RZME27</strain>
    </source>
</reference>
<evidence type="ECO:0000313" key="1">
    <source>
        <dbReference type="EMBL" id="MQY46669.1"/>
    </source>
</evidence>
<evidence type="ECO:0000313" key="2">
    <source>
        <dbReference type="Proteomes" id="UP000435138"/>
    </source>
</evidence>
<accession>A0A6A8A7C1</accession>
<dbReference type="EMBL" id="WIXI01000042">
    <property type="protein sequence ID" value="MQY46669.1"/>
    <property type="molecule type" value="Genomic_DNA"/>
</dbReference>
<proteinExistence type="predicted"/>
<keyword evidence="2" id="KW-1185">Reference proteome</keyword>
<protein>
    <submittedName>
        <fullName evidence="1">Uncharacterized protein</fullName>
    </submittedName>
</protein>
<dbReference type="Proteomes" id="UP000435138">
    <property type="component" value="Unassembled WGS sequence"/>
</dbReference>
<comment type="caution">
    <text evidence="1">The sequence shown here is derived from an EMBL/GenBank/DDBJ whole genome shotgun (WGS) entry which is preliminary data.</text>
</comment>